<feature type="transmembrane region" description="Helical" evidence="1">
    <location>
        <begin position="95"/>
        <end position="117"/>
    </location>
</feature>
<dbReference type="RefSeq" id="XP_022505887.1">
    <property type="nucleotide sequence ID" value="XM_022661808.1"/>
</dbReference>
<comment type="caution">
    <text evidence="2">The sequence shown here is derived from an EMBL/GenBank/DDBJ whole genome shotgun (WGS) entry which is preliminary data.</text>
</comment>
<reference evidence="2 3" key="1">
    <citation type="submission" date="2016-03" db="EMBL/GenBank/DDBJ databases">
        <title>Draft genome sequence of the Fonsecaea monophora CBS 269.37.</title>
        <authorList>
            <person name="Bombassaro A."/>
            <person name="Vinicius W.A."/>
            <person name="De Hoog S."/>
            <person name="Sun J."/>
            <person name="Souza E.M."/>
            <person name="Raittz R.T."/>
            <person name="Costa F."/>
            <person name="Leao A.C."/>
            <person name="Tadra-Sfeir M.Z."/>
            <person name="Baura V."/>
            <person name="Balsanelli E."/>
            <person name="Pedrosa F.O."/>
            <person name="Moreno L.F."/>
            <person name="Steffens M.B."/>
            <person name="Xi L."/>
            <person name="Bocca A.L."/>
            <person name="Felipe M.S."/>
            <person name="Teixeira M."/>
            <person name="Telles Filho F.Q."/>
            <person name="Azevedo C.M."/>
            <person name="Gomes R."/>
            <person name="Vicente V.A."/>
        </authorList>
    </citation>
    <scope>NUCLEOTIDE SEQUENCE [LARGE SCALE GENOMIC DNA]</scope>
    <source>
        <strain evidence="2 3">CBS 269.37</strain>
    </source>
</reference>
<keyword evidence="3" id="KW-1185">Reference proteome</keyword>
<keyword evidence="1" id="KW-0472">Membrane</keyword>
<dbReference type="OrthoDB" id="5494390at2759"/>
<feature type="transmembrane region" description="Helical" evidence="1">
    <location>
        <begin position="12"/>
        <end position="35"/>
    </location>
</feature>
<keyword evidence="1" id="KW-1133">Transmembrane helix</keyword>
<accession>A0A177EPL2</accession>
<feature type="transmembrane region" description="Helical" evidence="1">
    <location>
        <begin position="148"/>
        <end position="177"/>
    </location>
</feature>
<gene>
    <name evidence="2" type="ORF">AYO21_11935</name>
</gene>
<dbReference type="GeneID" id="34607013"/>
<dbReference type="Proteomes" id="UP000077002">
    <property type="component" value="Unassembled WGS sequence"/>
</dbReference>
<evidence type="ECO:0000313" key="3">
    <source>
        <dbReference type="Proteomes" id="UP000077002"/>
    </source>
</evidence>
<feature type="transmembrane region" description="Helical" evidence="1">
    <location>
        <begin position="55"/>
        <end position="74"/>
    </location>
</feature>
<evidence type="ECO:0000313" key="2">
    <source>
        <dbReference type="EMBL" id="OAG33935.1"/>
    </source>
</evidence>
<dbReference type="AlphaFoldDB" id="A0A177EPL2"/>
<keyword evidence="1" id="KW-0812">Transmembrane</keyword>
<evidence type="ECO:0000256" key="1">
    <source>
        <dbReference type="SAM" id="Phobius"/>
    </source>
</evidence>
<sequence length="189" mass="21784">MCIRSEDVVRWIYWAVRFIMFLFIVAIANFEIFVIVSAVDWLRDFDKLSGHSSDWNWTVAILTIAAFRVAFNTGGSITSFQDWNKTRKAYPPTPMNYIGLGFIAVVDLIPSAIYWVYVRPRNWADVLRQAGHADHSRNFDKFVSFQEAVIIFMSIIAGIAAINLLLFLVVMVVAWRLERIDRPSSRSQN</sequence>
<protein>
    <submittedName>
        <fullName evidence="2">Uncharacterized protein</fullName>
    </submittedName>
</protein>
<proteinExistence type="predicted"/>
<dbReference type="EMBL" id="LVKK01000198">
    <property type="protein sequence ID" value="OAG33935.1"/>
    <property type="molecule type" value="Genomic_DNA"/>
</dbReference>
<name>A0A177EPL2_9EURO</name>
<organism evidence="2 3">
    <name type="scientific">Fonsecaea monophora</name>
    <dbReference type="NCBI Taxonomy" id="254056"/>
    <lineage>
        <taxon>Eukaryota</taxon>
        <taxon>Fungi</taxon>
        <taxon>Dikarya</taxon>
        <taxon>Ascomycota</taxon>
        <taxon>Pezizomycotina</taxon>
        <taxon>Eurotiomycetes</taxon>
        <taxon>Chaetothyriomycetidae</taxon>
        <taxon>Chaetothyriales</taxon>
        <taxon>Herpotrichiellaceae</taxon>
        <taxon>Fonsecaea</taxon>
    </lineage>
</organism>